<proteinExistence type="predicted"/>
<reference evidence="1" key="1">
    <citation type="submission" date="2016-07" db="EMBL/GenBank/DDBJ databases">
        <authorList>
            <person name="Bretaudeau A."/>
        </authorList>
    </citation>
    <scope>NUCLEOTIDE SEQUENCE</scope>
    <source>
        <strain evidence="1">Rice</strain>
        <tissue evidence="1">Whole body</tissue>
    </source>
</reference>
<dbReference type="AlphaFoldDB" id="A0A2H1V2Z7"/>
<protein>
    <submittedName>
        <fullName evidence="1">SFRICE_012104</fullName>
    </submittedName>
</protein>
<accession>A0A2H1V2Z7</accession>
<sequence>MVKRSNKGRTKLLNAAIAAAHGHSEHQGRCPLGVRNLRIVGESEIGKIGKGSNRASGNLTYTMTHNAIVVSRQFAARPWYHFGRAGPFVPKHRSPKLTFLNYLYQY</sequence>
<organism evidence="1">
    <name type="scientific">Spodoptera frugiperda</name>
    <name type="common">Fall armyworm</name>
    <dbReference type="NCBI Taxonomy" id="7108"/>
    <lineage>
        <taxon>Eukaryota</taxon>
        <taxon>Metazoa</taxon>
        <taxon>Ecdysozoa</taxon>
        <taxon>Arthropoda</taxon>
        <taxon>Hexapoda</taxon>
        <taxon>Insecta</taxon>
        <taxon>Pterygota</taxon>
        <taxon>Neoptera</taxon>
        <taxon>Endopterygota</taxon>
        <taxon>Lepidoptera</taxon>
        <taxon>Glossata</taxon>
        <taxon>Ditrysia</taxon>
        <taxon>Noctuoidea</taxon>
        <taxon>Noctuidae</taxon>
        <taxon>Amphipyrinae</taxon>
        <taxon>Spodoptera</taxon>
    </lineage>
</organism>
<dbReference type="EMBL" id="ODYU01000440">
    <property type="protein sequence ID" value="SOQ35215.1"/>
    <property type="molecule type" value="Genomic_DNA"/>
</dbReference>
<name>A0A2H1V2Z7_SPOFR</name>
<evidence type="ECO:0000313" key="1">
    <source>
        <dbReference type="EMBL" id="SOQ35215.1"/>
    </source>
</evidence>
<gene>
    <name evidence="1" type="ORF">SFRICE_012104</name>
</gene>